<gene>
    <name evidence="5" type="ORF">Tco_1110529</name>
</gene>
<feature type="compositionally biased region" description="Polar residues" evidence="2">
    <location>
        <begin position="1006"/>
        <end position="1015"/>
    </location>
</feature>
<keyword evidence="6" id="KW-1185">Reference proteome</keyword>
<evidence type="ECO:0000256" key="1">
    <source>
        <dbReference type="SAM" id="Coils"/>
    </source>
</evidence>
<protein>
    <submittedName>
        <fullName evidence="5">Retrovirus-related pol polyprotein from transposon TNT 1-94</fullName>
    </submittedName>
</protein>
<keyword evidence="1" id="KW-0175">Coiled coil</keyword>
<feature type="compositionally biased region" description="Polar residues" evidence="2">
    <location>
        <begin position="825"/>
        <end position="842"/>
    </location>
</feature>
<evidence type="ECO:0000313" key="6">
    <source>
        <dbReference type="Proteomes" id="UP001151760"/>
    </source>
</evidence>
<evidence type="ECO:0000313" key="5">
    <source>
        <dbReference type="EMBL" id="GJU00191.1"/>
    </source>
</evidence>
<feature type="coiled-coil region" evidence="1">
    <location>
        <begin position="74"/>
        <end position="108"/>
    </location>
</feature>
<evidence type="ECO:0000256" key="2">
    <source>
        <dbReference type="SAM" id="MobiDB-lite"/>
    </source>
</evidence>
<feature type="compositionally biased region" description="Polar residues" evidence="2">
    <location>
        <begin position="902"/>
        <end position="921"/>
    </location>
</feature>
<comment type="caution">
    <text evidence="5">The sequence shown here is derived from an EMBL/GenBank/DDBJ whole genome shotgun (WGS) entry which is preliminary data.</text>
</comment>
<name>A0ABQ5IJ20_9ASTR</name>
<evidence type="ECO:0000259" key="3">
    <source>
        <dbReference type="Pfam" id="PF07727"/>
    </source>
</evidence>
<sequence length="1038" mass="116889">MDQDSAHIVVASKVPMLKPENGNAPLITKIVEGVETIMAPVTAEEKAQRRLELKARSTLLMGIPNEHQLNFDSIKDAKSLLQAIEKSLEVLDKTFERLQKLISQLEIHGESISQEDVNQKFLRSLSPEWNTHTIMWRNKTEIDTLSLDDLYNNLKIYEPEMAMLTMRARRFLKNTGRKLTVNGNETIGFDKSKIDQAEEGLTNFSLMAYSILQVLNSTGLESVEARLLVYKKNKFVYEEDIKGESPEFFEVQNRVLVTKPHNKTPYELLLGRKPALGFMRLFGCPVIILNTIDHLGKFDGKANEGFFAGYSINSKAFRVFNSRTMIVEENLHVQFSKNTPNIAGNGPNYLFDIDALTKSMNYKPVVAENQSNVKARMETVPDKVTFCYLYGLAGQPFSQSLSDSPDVPSWIEAMQKSFYNSSYRSLDFSGFQMKKGIGTKWLLRKKKDEEGIIIKDIFLAYASFKDFVVYQMDVKSAFLYGKIEEEVYVCQPPGFEDPDFPDRVYKVEKALYGLHQAPRAWYETLSTYLLDNGFQRGKIDKTLFIRRDKGDILLVQVYLKGQPKLGLWYPKDLPFNLVAYTDSDYARSSLDRKSTTGEAKYVAASSCCGQVLWIQNQLLDYRNYNEKKLIHMVKIYTDKNVADLLTKAFDNGIGVNAGDSKLMMLGINLLLLGKVNAARHKLTTAVESMDYLPNATIFEELTRMSAKTTAWNEFNSTMASAIVFLATNQKFNFSKYIFESMVKNLDNAGKFLMYPRFVQVFLEKQLEGMQSHKRIYVTPSHTKKIFGNMRRVGKGFSGRDTPLFPTMMVQAQQEHGEGSAMPTDPQHTPTIIQPSTSQPQLKQRSRRPKRKDTKIPQSSGPTDNVADKAVNEEMDDSLERAATTATSLDVEQDKGNIDKTQSKATPTEPSSLGTTHKSSSLGDYKFETESQEVREERRVKNSQAQKIIQEITLVDETQGSKKDNDAQVNTAATTVSTASTIPVSAASITDVEITLAQALAELKSAKPTTATSTRPNAKGLVIHEQEQASTPIISSQQP</sequence>
<reference evidence="5" key="1">
    <citation type="journal article" date="2022" name="Int. J. Mol. Sci.">
        <title>Draft Genome of Tanacetum Coccineum: Genomic Comparison of Closely Related Tanacetum-Family Plants.</title>
        <authorList>
            <person name="Yamashiro T."/>
            <person name="Shiraishi A."/>
            <person name="Nakayama K."/>
            <person name="Satake H."/>
        </authorList>
    </citation>
    <scope>NUCLEOTIDE SEQUENCE</scope>
</reference>
<dbReference type="InterPro" id="IPR057670">
    <property type="entry name" value="SH3_retrovirus"/>
</dbReference>
<dbReference type="Pfam" id="PF25597">
    <property type="entry name" value="SH3_retrovirus"/>
    <property type="match status" value="1"/>
</dbReference>
<feature type="compositionally biased region" description="Basic residues" evidence="2">
    <location>
        <begin position="843"/>
        <end position="852"/>
    </location>
</feature>
<feature type="compositionally biased region" description="Basic and acidic residues" evidence="2">
    <location>
        <begin position="891"/>
        <end position="901"/>
    </location>
</feature>
<dbReference type="InterPro" id="IPR013103">
    <property type="entry name" value="RVT_2"/>
</dbReference>
<proteinExistence type="predicted"/>
<dbReference type="Proteomes" id="UP001151760">
    <property type="component" value="Unassembled WGS sequence"/>
</dbReference>
<feature type="region of interest" description="Disordered" evidence="2">
    <location>
        <begin position="1003"/>
        <end position="1038"/>
    </location>
</feature>
<dbReference type="EMBL" id="BQNB010020840">
    <property type="protein sequence ID" value="GJU00191.1"/>
    <property type="molecule type" value="Genomic_DNA"/>
</dbReference>
<accession>A0ABQ5IJ20</accession>
<dbReference type="Pfam" id="PF07727">
    <property type="entry name" value="RVT_2"/>
    <property type="match status" value="1"/>
</dbReference>
<feature type="domain" description="Retroviral polymerase SH3-like" evidence="4">
    <location>
        <begin position="284"/>
        <end position="338"/>
    </location>
</feature>
<reference evidence="5" key="2">
    <citation type="submission" date="2022-01" db="EMBL/GenBank/DDBJ databases">
        <authorList>
            <person name="Yamashiro T."/>
            <person name="Shiraishi A."/>
            <person name="Satake H."/>
            <person name="Nakayama K."/>
        </authorList>
    </citation>
    <scope>NUCLEOTIDE SEQUENCE</scope>
</reference>
<organism evidence="5 6">
    <name type="scientific">Tanacetum coccineum</name>
    <dbReference type="NCBI Taxonomy" id="301880"/>
    <lineage>
        <taxon>Eukaryota</taxon>
        <taxon>Viridiplantae</taxon>
        <taxon>Streptophyta</taxon>
        <taxon>Embryophyta</taxon>
        <taxon>Tracheophyta</taxon>
        <taxon>Spermatophyta</taxon>
        <taxon>Magnoliopsida</taxon>
        <taxon>eudicotyledons</taxon>
        <taxon>Gunneridae</taxon>
        <taxon>Pentapetalae</taxon>
        <taxon>asterids</taxon>
        <taxon>campanulids</taxon>
        <taxon>Asterales</taxon>
        <taxon>Asteraceae</taxon>
        <taxon>Asteroideae</taxon>
        <taxon>Anthemideae</taxon>
        <taxon>Anthemidinae</taxon>
        <taxon>Tanacetum</taxon>
    </lineage>
</organism>
<feature type="region of interest" description="Disordered" evidence="2">
    <location>
        <begin position="812"/>
        <end position="921"/>
    </location>
</feature>
<feature type="domain" description="Reverse transcriptase Ty1/copia-type" evidence="3">
    <location>
        <begin position="457"/>
        <end position="559"/>
    </location>
</feature>
<feature type="compositionally biased region" description="Polar residues" evidence="2">
    <location>
        <begin position="1027"/>
        <end position="1038"/>
    </location>
</feature>
<evidence type="ECO:0000259" key="4">
    <source>
        <dbReference type="Pfam" id="PF25597"/>
    </source>
</evidence>